<sequence length="129" mass="15846">MVSQFIHIDYKSKNFWYHIVFTLNTRLKLMVSQCIHIEDKIKNSWYHSVFTFNTRVKDHEEKTHGITVYSHWIQMYKLMKYKIMVSQCIHIEYKYKLIKSQCIHIEYNKNQWYHSVVTLSTSIFDPVYI</sequence>
<comment type="caution">
    <text evidence="1">The sequence shown here is derived from an EMBL/GenBank/DDBJ whole genome shotgun (WGS) entry which is preliminary data.</text>
</comment>
<evidence type="ECO:0000313" key="2">
    <source>
        <dbReference type="Proteomes" id="UP001234178"/>
    </source>
</evidence>
<dbReference type="EMBL" id="JAOYFB010000040">
    <property type="protein sequence ID" value="KAK4037847.1"/>
    <property type="molecule type" value="Genomic_DNA"/>
</dbReference>
<name>A0ABR0B8J6_9CRUS</name>
<proteinExistence type="predicted"/>
<accession>A0ABR0B8J6</accession>
<gene>
    <name evidence="1" type="ORF">OUZ56_029873</name>
</gene>
<reference evidence="1 2" key="1">
    <citation type="journal article" date="2023" name="Nucleic Acids Res.">
        <title>The hologenome of Daphnia magna reveals possible DNA methylation and microbiome-mediated evolution of the host genome.</title>
        <authorList>
            <person name="Chaturvedi A."/>
            <person name="Li X."/>
            <person name="Dhandapani V."/>
            <person name="Marshall H."/>
            <person name="Kissane S."/>
            <person name="Cuenca-Cambronero M."/>
            <person name="Asole G."/>
            <person name="Calvet F."/>
            <person name="Ruiz-Romero M."/>
            <person name="Marangio P."/>
            <person name="Guigo R."/>
            <person name="Rago D."/>
            <person name="Mirbahai L."/>
            <person name="Eastwood N."/>
            <person name="Colbourne J.K."/>
            <person name="Zhou J."/>
            <person name="Mallon E."/>
            <person name="Orsini L."/>
        </authorList>
    </citation>
    <scope>NUCLEOTIDE SEQUENCE [LARGE SCALE GENOMIC DNA]</scope>
    <source>
        <strain evidence="1">LRV0_1</strain>
    </source>
</reference>
<keyword evidence="2" id="KW-1185">Reference proteome</keyword>
<protein>
    <submittedName>
        <fullName evidence="1">Uncharacterized protein</fullName>
    </submittedName>
</protein>
<dbReference type="Proteomes" id="UP001234178">
    <property type="component" value="Unassembled WGS sequence"/>
</dbReference>
<evidence type="ECO:0000313" key="1">
    <source>
        <dbReference type="EMBL" id="KAK4037847.1"/>
    </source>
</evidence>
<organism evidence="1 2">
    <name type="scientific">Daphnia magna</name>
    <dbReference type="NCBI Taxonomy" id="35525"/>
    <lineage>
        <taxon>Eukaryota</taxon>
        <taxon>Metazoa</taxon>
        <taxon>Ecdysozoa</taxon>
        <taxon>Arthropoda</taxon>
        <taxon>Crustacea</taxon>
        <taxon>Branchiopoda</taxon>
        <taxon>Diplostraca</taxon>
        <taxon>Cladocera</taxon>
        <taxon>Anomopoda</taxon>
        <taxon>Daphniidae</taxon>
        <taxon>Daphnia</taxon>
    </lineage>
</organism>